<reference evidence="2 3" key="1">
    <citation type="submission" date="2017-04" db="EMBL/GenBank/DDBJ databases">
        <authorList>
            <person name="Afonso C.L."/>
            <person name="Miller P.J."/>
            <person name="Scott M.A."/>
            <person name="Spackman E."/>
            <person name="Goraichik I."/>
            <person name="Dimitrov K.M."/>
            <person name="Suarez D.L."/>
            <person name="Swayne D.E."/>
        </authorList>
    </citation>
    <scope>NUCLEOTIDE SEQUENCE [LARGE SCALE GENOMIC DNA]</scope>
    <source>
        <strain evidence="2 3">A2P</strain>
    </source>
</reference>
<dbReference type="Proteomes" id="UP000192936">
    <property type="component" value="Unassembled WGS sequence"/>
</dbReference>
<protein>
    <submittedName>
        <fullName evidence="2">LydA holin phage, holin superfamily III</fullName>
    </submittedName>
</protein>
<sequence length="111" mass="11348">MAEPSPDLTVAASGLIGPALSALVGVLMRHSQLVQRGERRFLSPFLLLEIPTVAGMGIVGGGVGSYLELAPSVTWAVAAVLGWLGPQALALLVRAVAQRAGVKIDPDKAAP</sequence>
<evidence type="ECO:0000313" key="3">
    <source>
        <dbReference type="Proteomes" id="UP000192936"/>
    </source>
</evidence>
<keyword evidence="1" id="KW-1133">Transmembrane helix</keyword>
<dbReference type="AlphaFoldDB" id="A0A1X7F8B7"/>
<dbReference type="EMBL" id="FXAK01000005">
    <property type="protein sequence ID" value="SMF47848.1"/>
    <property type="molecule type" value="Genomic_DNA"/>
</dbReference>
<organism evidence="2 3">
    <name type="scientific">Azospirillum oryzae</name>
    <dbReference type="NCBI Taxonomy" id="286727"/>
    <lineage>
        <taxon>Bacteria</taxon>
        <taxon>Pseudomonadati</taxon>
        <taxon>Pseudomonadota</taxon>
        <taxon>Alphaproteobacteria</taxon>
        <taxon>Rhodospirillales</taxon>
        <taxon>Azospirillaceae</taxon>
        <taxon>Azospirillum</taxon>
    </lineage>
</organism>
<evidence type="ECO:0000313" key="2">
    <source>
        <dbReference type="EMBL" id="SMF47848.1"/>
    </source>
</evidence>
<accession>A0A1X7F8B7</accession>
<evidence type="ECO:0000256" key="1">
    <source>
        <dbReference type="SAM" id="Phobius"/>
    </source>
</evidence>
<keyword evidence="1" id="KW-0812">Transmembrane</keyword>
<proteinExistence type="predicted"/>
<gene>
    <name evidence="2" type="ORF">SAMN02982917_2345</name>
</gene>
<feature type="transmembrane region" description="Helical" evidence="1">
    <location>
        <begin position="73"/>
        <end position="93"/>
    </location>
</feature>
<dbReference type="STRING" id="286727.SAMN02982917_2345"/>
<dbReference type="RefSeq" id="WP_143266560.1">
    <property type="nucleotide sequence ID" value="NZ_FXAK01000005.1"/>
</dbReference>
<feature type="transmembrane region" description="Helical" evidence="1">
    <location>
        <begin position="41"/>
        <end position="67"/>
    </location>
</feature>
<dbReference type="InterPro" id="IPR032126">
    <property type="entry name" value="LydA_holin"/>
</dbReference>
<dbReference type="OrthoDB" id="7363975at2"/>
<name>A0A1X7F8B7_9PROT</name>
<dbReference type="Pfam" id="PF16083">
    <property type="entry name" value="Phage_holin_3_3"/>
    <property type="match status" value="1"/>
</dbReference>
<feature type="transmembrane region" description="Helical" evidence="1">
    <location>
        <begin position="12"/>
        <end position="29"/>
    </location>
</feature>
<keyword evidence="1" id="KW-0472">Membrane</keyword>